<evidence type="ECO:0000313" key="3">
    <source>
        <dbReference type="EMBL" id="CAK7329339.1"/>
    </source>
</evidence>
<keyword evidence="4" id="KW-1185">Reference proteome</keyword>
<feature type="region of interest" description="Disordered" evidence="1">
    <location>
        <begin position="173"/>
        <end position="193"/>
    </location>
</feature>
<comment type="caution">
    <text evidence="3">The sequence shown here is derived from an EMBL/GenBank/DDBJ whole genome shotgun (WGS) entry which is preliminary data.</text>
</comment>
<evidence type="ECO:0000256" key="1">
    <source>
        <dbReference type="SAM" id="MobiDB-lite"/>
    </source>
</evidence>
<proteinExistence type="predicted"/>
<keyword evidence="2" id="KW-0732">Signal</keyword>
<reference evidence="3 4" key="1">
    <citation type="submission" date="2024-01" db="EMBL/GenBank/DDBJ databases">
        <authorList>
            <person name="Waweru B."/>
        </authorList>
    </citation>
    <scope>NUCLEOTIDE SEQUENCE [LARGE SCALE GENOMIC DNA]</scope>
</reference>
<evidence type="ECO:0000256" key="2">
    <source>
        <dbReference type="SAM" id="SignalP"/>
    </source>
</evidence>
<feature type="chain" id="PRO_5043572856" evidence="2">
    <location>
        <begin position="20"/>
        <end position="193"/>
    </location>
</feature>
<dbReference type="Proteomes" id="UP001314170">
    <property type="component" value="Unassembled WGS sequence"/>
</dbReference>
<feature type="signal peptide" evidence="2">
    <location>
        <begin position="1"/>
        <end position="19"/>
    </location>
</feature>
<organism evidence="3 4">
    <name type="scientific">Dovyalis caffra</name>
    <dbReference type="NCBI Taxonomy" id="77055"/>
    <lineage>
        <taxon>Eukaryota</taxon>
        <taxon>Viridiplantae</taxon>
        <taxon>Streptophyta</taxon>
        <taxon>Embryophyta</taxon>
        <taxon>Tracheophyta</taxon>
        <taxon>Spermatophyta</taxon>
        <taxon>Magnoliopsida</taxon>
        <taxon>eudicotyledons</taxon>
        <taxon>Gunneridae</taxon>
        <taxon>Pentapetalae</taxon>
        <taxon>rosids</taxon>
        <taxon>fabids</taxon>
        <taxon>Malpighiales</taxon>
        <taxon>Salicaceae</taxon>
        <taxon>Flacourtieae</taxon>
        <taxon>Dovyalis</taxon>
    </lineage>
</organism>
<gene>
    <name evidence="3" type="ORF">DCAF_LOCUS7094</name>
</gene>
<dbReference type="AlphaFoldDB" id="A0AAV1R935"/>
<dbReference type="PANTHER" id="PTHR31656">
    <property type="entry name" value="ROOT CAP DOMAIN-CONTAINING PROTEIN"/>
    <property type="match status" value="1"/>
</dbReference>
<protein>
    <submittedName>
        <fullName evidence="3">Uncharacterized protein</fullName>
    </submittedName>
</protein>
<feature type="compositionally biased region" description="Pro residues" evidence="1">
    <location>
        <begin position="76"/>
        <end position="116"/>
    </location>
</feature>
<dbReference type="EMBL" id="CAWUPB010000913">
    <property type="protein sequence ID" value="CAK7329339.1"/>
    <property type="molecule type" value="Genomic_DNA"/>
</dbReference>
<evidence type="ECO:0000313" key="4">
    <source>
        <dbReference type="Proteomes" id="UP001314170"/>
    </source>
</evidence>
<name>A0AAV1R935_9ROSI</name>
<accession>A0AAV1R935</accession>
<feature type="region of interest" description="Disordered" evidence="1">
    <location>
        <begin position="76"/>
        <end position="123"/>
    </location>
</feature>
<sequence>MARLSMCLLIIFLAIVAEAAPHKPKKAKKCHDKKRYPECFKEKDRYCPAKCPRECHMDCATCTPVCSEPSTFPPFLSPPPPENENHPPPSLSPPPTTSTPPPTVSTPPSQNPPSPPDSSESAPKRVRCYNKNYATCYGQEYTCPSACPNQCEVDCTICKATVTGQVLCAKTRDSSVPMESPSTSMAKKTETFA</sequence>